<name>A0ABV5VNZ5_9BACL</name>
<dbReference type="RefSeq" id="WP_344910105.1">
    <property type="nucleotide sequence ID" value="NZ_BAAAYO010000008.1"/>
</dbReference>
<organism evidence="1 2">
    <name type="scientific">Paenibacillus hodogayensis</name>
    <dbReference type="NCBI Taxonomy" id="279208"/>
    <lineage>
        <taxon>Bacteria</taxon>
        <taxon>Bacillati</taxon>
        <taxon>Bacillota</taxon>
        <taxon>Bacilli</taxon>
        <taxon>Bacillales</taxon>
        <taxon>Paenibacillaceae</taxon>
        <taxon>Paenibacillus</taxon>
    </lineage>
</organism>
<keyword evidence="2" id="KW-1185">Reference proteome</keyword>
<dbReference type="InterPro" id="IPR010349">
    <property type="entry name" value="Asparaginase_II"/>
</dbReference>
<dbReference type="EMBL" id="JBHMAG010000001">
    <property type="protein sequence ID" value="MFB9750000.1"/>
    <property type="molecule type" value="Genomic_DNA"/>
</dbReference>
<protein>
    <submittedName>
        <fullName evidence="1">Asparaginase</fullName>
    </submittedName>
</protein>
<accession>A0ABV5VNZ5</accession>
<dbReference type="PANTHER" id="PTHR42110">
    <property type="entry name" value="L-ASPARAGINASE, PUTATIVE (AFU_ORTHOLOGUE AFUA_3G11890)-RELATED"/>
    <property type="match status" value="1"/>
</dbReference>
<dbReference type="PANTHER" id="PTHR42110:SF1">
    <property type="entry name" value="L-ASPARAGINASE, PUTATIVE (AFU_ORTHOLOGUE AFUA_3G11890)-RELATED"/>
    <property type="match status" value="1"/>
</dbReference>
<dbReference type="Proteomes" id="UP001589619">
    <property type="component" value="Unassembled WGS sequence"/>
</dbReference>
<reference evidence="1 2" key="1">
    <citation type="submission" date="2024-09" db="EMBL/GenBank/DDBJ databases">
        <authorList>
            <person name="Sun Q."/>
            <person name="Mori K."/>
        </authorList>
    </citation>
    <scope>NUCLEOTIDE SEQUENCE [LARGE SCALE GENOMIC DNA]</scope>
    <source>
        <strain evidence="1 2">JCM 12520</strain>
    </source>
</reference>
<dbReference type="Pfam" id="PF06089">
    <property type="entry name" value="Asparaginase_II"/>
    <property type="match status" value="1"/>
</dbReference>
<gene>
    <name evidence="1" type="ORF">ACFFNY_00310</name>
</gene>
<evidence type="ECO:0000313" key="1">
    <source>
        <dbReference type="EMBL" id="MFB9750000.1"/>
    </source>
</evidence>
<comment type="caution">
    <text evidence="1">The sequence shown here is derived from an EMBL/GenBank/DDBJ whole genome shotgun (WGS) entry which is preliminary data.</text>
</comment>
<sequence>MNKAELLARVNRGPLTESVHTGHIAVVDGSGTLLAGVGDPEALIFARSAAKPLQAVPVVASGAADKFGFSGEQIALMCASHNGEPEHVEAAADMLRKLGLSGEALLCGPHYPYHEPTADRMKRQGIEPSRLHNNCSGKHAGMLALARMTGATAEDYDSPDHPVQQTMLRAVAGLAGMPHDRIALGIDGCGVPVFGLPLGQLARAFAALGTPDRLDERQANACRSIVKAIRSYPKYIAGDDRFDTHLIRATGGRIVGKMGAEGVFAATVPGQNAALAVKIADGSARALYAVVVEALFQLQWLEPDELAVLEPFHQPPIRNWSGRQVGSIATDFRLV</sequence>
<evidence type="ECO:0000313" key="2">
    <source>
        <dbReference type="Proteomes" id="UP001589619"/>
    </source>
</evidence>
<proteinExistence type="predicted"/>